<dbReference type="Proteomes" id="UP000186953">
    <property type="component" value="Unassembled WGS sequence"/>
</dbReference>
<feature type="domain" description="DUF4296" evidence="1">
    <location>
        <begin position="25"/>
        <end position="106"/>
    </location>
</feature>
<proteinExistence type="predicted"/>
<organism evidence="2 3">
    <name type="scientific">Maribacter ulvicola</name>
    <dbReference type="NCBI Taxonomy" id="228959"/>
    <lineage>
        <taxon>Bacteria</taxon>
        <taxon>Pseudomonadati</taxon>
        <taxon>Bacteroidota</taxon>
        <taxon>Flavobacteriia</taxon>
        <taxon>Flavobacteriales</taxon>
        <taxon>Flavobacteriaceae</taxon>
        <taxon>Maribacter</taxon>
    </lineage>
</organism>
<sequence>MKHLLFLVAIFLLVSSCTEELIEKPDNLIPEDKMVLIIKEMAIVNAAKATNLGKLRENGIEPTFFIFKKFEIDSAQFVNSDRYYASKPLQYENMYKKVESDLEKQRLQLEAEKKIRDSLNMVEKTKKKDIKIIKKDPVSSKSVQK</sequence>
<dbReference type="InterPro" id="IPR025381">
    <property type="entry name" value="DUF4296"/>
</dbReference>
<gene>
    <name evidence="2" type="ORF">SAMN05421797_10197</name>
</gene>
<evidence type="ECO:0000313" key="2">
    <source>
        <dbReference type="EMBL" id="SIP94462.1"/>
    </source>
</evidence>
<name>A0A1N6NR23_9FLAO</name>
<dbReference type="PROSITE" id="PS51257">
    <property type="entry name" value="PROKAR_LIPOPROTEIN"/>
    <property type="match status" value="1"/>
</dbReference>
<protein>
    <recommendedName>
        <fullName evidence="1">DUF4296 domain-containing protein</fullName>
    </recommendedName>
</protein>
<dbReference type="Pfam" id="PF14129">
    <property type="entry name" value="DUF4296"/>
    <property type="match status" value="1"/>
</dbReference>
<dbReference type="STRING" id="228959.SAMN05421797_10197"/>
<dbReference type="RefSeq" id="WP_076546369.1">
    <property type="nucleotide sequence ID" value="NZ_FTMA01000001.1"/>
</dbReference>
<evidence type="ECO:0000313" key="3">
    <source>
        <dbReference type="Proteomes" id="UP000186953"/>
    </source>
</evidence>
<dbReference type="AlphaFoldDB" id="A0A1N6NR23"/>
<reference evidence="3" key="1">
    <citation type="submission" date="2017-01" db="EMBL/GenBank/DDBJ databases">
        <authorList>
            <person name="Varghese N."/>
            <person name="Submissions S."/>
        </authorList>
    </citation>
    <scope>NUCLEOTIDE SEQUENCE [LARGE SCALE GENOMIC DNA]</scope>
    <source>
        <strain evidence="3">DSM 15366</strain>
    </source>
</reference>
<evidence type="ECO:0000259" key="1">
    <source>
        <dbReference type="Pfam" id="PF14129"/>
    </source>
</evidence>
<accession>A0A1N6NR23</accession>
<dbReference type="OrthoDB" id="1525222at2"/>
<dbReference type="EMBL" id="FTMA01000001">
    <property type="protein sequence ID" value="SIP94462.1"/>
    <property type="molecule type" value="Genomic_DNA"/>
</dbReference>
<keyword evidence="3" id="KW-1185">Reference proteome</keyword>